<dbReference type="PANTHER" id="PTHR16138:SF7">
    <property type="entry name" value="PALMITOYL-PROTEIN THIOESTERASE ABHD10, MITOCHONDRIAL"/>
    <property type="match status" value="1"/>
</dbReference>
<organism evidence="2 3">
    <name type="scientific">Volvox africanus</name>
    <dbReference type="NCBI Taxonomy" id="51714"/>
    <lineage>
        <taxon>Eukaryota</taxon>
        <taxon>Viridiplantae</taxon>
        <taxon>Chlorophyta</taxon>
        <taxon>core chlorophytes</taxon>
        <taxon>Chlorophyceae</taxon>
        <taxon>CS clade</taxon>
        <taxon>Chlamydomonadales</taxon>
        <taxon>Volvocaceae</taxon>
        <taxon>Volvox</taxon>
    </lineage>
</organism>
<dbReference type="AlphaFoldDB" id="A0A8J4B5A8"/>
<name>A0A8J4B5A8_9CHLO</name>
<gene>
    <name evidence="2" type="ORF">Vafri_7824</name>
</gene>
<comment type="caution">
    <text evidence="2">The sequence shown here is derived from an EMBL/GenBank/DDBJ whole genome shotgun (WGS) entry which is preliminary data.</text>
</comment>
<dbReference type="InterPro" id="IPR029058">
    <property type="entry name" value="AB_hydrolase_fold"/>
</dbReference>
<reference evidence="2" key="1">
    <citation type="journal article" date="2021" name="Proc. Natl. Acad. Sci. U.S.A.">
        <title>Three genomes in the algal genus Volvox reveal the fate of a haploid sex-determining region after a transition to homothallism.</title>
        <authorList>
            <person name="Yamamoto K."/>
            <person name="Hamaji T."/>
            <person name="Kawai-Toyooka H."/>
            <person name="Matsuzaki R."/>
            <person name="Takahashi F."/>
            <person name="Nishimura Y."/>
            <person name="Kawachi M."/>
            <person name="Noguchi H."/>
            <person name="Minakuchi Y."/>
            <person name="Umen J.G."/>
            <person name="Toyoda A."/>
            <person name="Nozaki H."/>
        </authorList>
    </citation>
    <scope>NUCLEOTIDE SEQUENCE</scope>
    <source>
        <strain evidence="2">NIES-3780</strain>
    </source>
</reference>
<evidence type="ECO:0000313" key="3">
    <source>
        <dbReference type="Proteomes" id="UP000747399"/>
    </source>
</evidence>
<dbReference type="EMBL" id="BNCO01000012">
    <property type="protein sequence ID" value="GIL51914.1"/>
    <property type="molecule type" value="Genomic_DNA"/>
</dbReference>
<dbReference type="PANTHER" id="PTHR16138">
    <property type="entry name" value="MYCOPHENOLIC ACID ACYL-GLUCURONIDE ESTERASE, MITOCHONDRIAL"/>
    <property type="match status" value="1"/>
</dbReference>
<protein>
    <submittedName>
        <fullName evidence="2">Uncharacterized protein</fullName>
    </submittedName>
</protein>
<dbReference type="GO" id="GO:0004553">
    <property type="term" value="F:hydrolase activity, hydrolyzing O-glycosyl compounds"/>
    <property type="evidence" value="ECO:0007669"/>
    <property type="project" value="TreeGrafter"/>
</dbReference>
<evidence type="ECO:0000256" key="1">
    <source>
        <dbReference type="ARBA" id="ARBA00022801"/>
    </source>
</evidence>
<dbReference type="Gene3D" id="3.40.50.1820">
    <property type="entry name" value="alpha/beta hydrolase"/>
    <property type="match status" value="1"/>
</dbReference>
<sequence length="307" mass="33385">MWGRHAKHPIRRLSTYLCCRMHLGTEQVRLLRLAGRSACPPLLRGSASCCGRYPPLLHAAPDAFSSGSGLKTGQNQGLRCDLDSELDGSDRLDIESLDIESLPLRWLSMEGHEAASVAYRHYLPALPSSAPPQLPTLSCLSLDISTQVFLTAAAAASTSVAATGGARESSDDATDGSPDVCVFYCNGLKSHMTGAKVRRVLNIAASCNCEFVCFDYTGFGHHQLVVSFRYAGYSDWIDDAAALMSGRAGTEGGPHRKLYRGLGSFATCAADGSGQRGVYSCRDQQQQCPYHYCWPHRLWQLIREEFG</sequence>
<keyword evidence="3" id="KW-1185">Reference proteome</keyword>
<accession>A0A8J4B5A8</accession>
<keyword evidence="1" id="KW-0378">Hydrolase</keyword>
<evidence type="ECO:0000313" key="2">
    <source>
        <dbReference type="EMBL" id="GIL51914.1"/>
    </source>
</evidence>
<dbReference type="InterPro" id="IPR052382">
    <property type="entry name" value="ABHD10_acyl-thioesterase"/>
</dbReference>
<dbReference type="Proteomes" id="UP000747399">
    <property type="component" value="Unassembled WGS sequence"/>
</dbReference>
<proteinExistence type="predicted"/>